<organism evidence="3 4">
    <name type="scientific">Botryosphaeria dothidea</name>
    <dbReference type="NCBI Taxonomy" id="55169"/>
    <lineage>
        <taxon>Eukaryota</taxon>
        <taxon>Fungi</taxon>
        <taxon>Dikarya</taxon>
        <taxon>Ascomycota</taxon>
        <taxon>Pezizomycotina</taxon>
        <taxon>Dothideomycetes</taxon>
        <taxon>Dothideomycetes incertae sedis</taxon>
        <taxon>Botryosphaeriales</taxon>
        <taxon>Botryosphaeriaceae</taxon>
        <taxon>Botryosphaeria</taxon>
    </lineage>
</organism>
<keyword evidence="2" id="KW-0732">Signal</keyword>
<feature type="region of interest" description="Disordered" evidence="1">
    <location>
        <begin position="640"/>
        <end position="661"/>
    </location>
</feature>
<dbReference type="AlphaFoldDB" id="A0A8H4IJS0"/>
<accession>A0A8H4IJS0</accession>
<feature type="signal peptide" evidence="2">
    <location>
        <begin position="1"/>
        <end position="26"/>
    </location>
</feature>
<keyword evidence="4" id="KW-1185">Reference proteome</keyword>
<feature type="region of interest" description="Disordered" evidence="1">
    <location>
        <begin position="468"/>
        <end position="529"/>
    </location>
</feature>
<protein>
    <submittedName>
        <fullName evidence="3">System protein b</fullName>
    </submittedName>
</protein>
<feature type="chain" id="PRO_5034520117" evidence="2">
    <location>
        <begin position="27"/>
        <end position="661"/>
    </location>
</feature>
<evidence type="ECO:0000313" key="3">
    <source>
        <dbReference type="EMBL" id="KAF4301549.1"/>
    </source>
</evidence>
<name>A0A8H4IJS0_9PEZI</name>
<proteinExistence type="predicted"/>
<feature type="region of interest" description="Disordered" evidence="1">
    <location>
        <begin position="228"/>
        <end position="332"/>
    </location>
</feature>
<feature type="compositionally biased region" description="Basic and acidic residues" evidence="1">
    <location>
        <begin position="468"/>
        <end position="478"/>
    </location>
</feature>
<evidence type="ECO:0000256" key="2">
    <source>
        <dbReference type="SAM" id="SignalP"/>
    </source>
</evidence>
<feature type="compositionally biased region" description="Basic residues" evidence="1">
    <location>
        <begin position="518"/>
        <end position="527"/>
    </location>
</feature>
<feature type="compositionally biased region" description="Basic and acidic residues" evidence="1">
    <location>
        <begin position="255"/>
        <end position="269"/>
    </location>
</feature>
<evidence type="ECO:0000256" key="1">
    <source>
        <dbReference type="SAM" id="MobiDB-lite"/>
    </source>
</evidence>
<gene>
    <name evidence="3" type="ORF">GTA08_BOTSDO10917</name>
</gene>
<feature type="region of interest" description="Disordered" evidence="1">
    <location>
        <begin position="128"/>
        <end position="159"/>
    </location>
</feature>
<sequence>MFAFGGSTSLCAAWLAAALASRRVRPQSATPSTLPTLSPQHPATVERAPPDLPTPVKFPNFQPPERKPAAWTKDADPPALLQEFARIKKPSDITVDQFLGLNVSIKPECSIEELLSVLPGIDSYVPPKEWAELPPDGTPAQPAPQQEEGPKRLLGNGRPYPGRDDFAIRLKELLFDNHEAFSALTRTPKDKGKKPVRLAHYRKFWEGLDNMAYYWDTSLDEYIPPRAAEESSKTEDANESEATETANPNAVPSEEAARLEATHIDESVARKKAKTAPSSAAETEPGCTPNQSQPINLAQRPAATAAKPGIATPPSVSNGTKSEDSSAAAAEKPAGTYKGLRIGTGSGMPESYRTDAVRSFVEPVAWCFGMTITPHRRPPALQIQNLRLPVRVSAGVWRSSADRMKARSGFLHGPAAGMRVADYVDFGGKDGGGDGKTHAGNDRGQHEALLDLMREIGSLLFIAQERAREGRSEVKPGEGKWWTTVPRWGGGKGGEAGEARGDSDGPTPKPEKEDRPSRSSRKPTKKKTAAEIWTELRPGSGYWDPKVEYEAIGRDRSSEWDDVFTVSSVNTHLALLHLHVHPAYMSWIETGKLPSPLPADENWCRPVLRRSRWYDFFNAQDRVEATMGMWALFGWMARPQEKPKEEKAEKKEGEDVVMKGA</sequence>
<dbReference type="EMBL" id="WWBZ02000082">
    <property type="protein sequence ID" value="KAF4301549.1"/>
    <property type="molecule type" value="Genomic_DNA"/>
</dbReference>
<dbReference type="OrthoDB" id="5407653at2759"/>
<dbReference type="Proteomes" id="UP000572817">
    <property type="component" value="Unassembled WGS sequence"/>
</dbReference>
<feature type="compositionally biased region" description="Basic and acidic residues" evidence="1">
    <location>
        <begin position="495"/>
        <end position="517"/>
    </location>
</feature>
<reference evidence="3" key="1">
    <citation type="submission" date="2020-04" db="EMBL/GenBank/DDBJ databases">
        <title>Genome Assembly and Annotation of Botryosphaeria dothidea sdau 11-99, a Latent Pathogen of Apple Fruit Ring Rot in China.</title>
        <authorList>
            <person name="Yu C."/>
            <person name="Diao Y."/>
            <person name="Lu Q."/>
            <person name="Zhao J."/>
            <person name="Cui S."/>
            <person name="Peng C."/>
            <person name="He B."/>
            <person name="Liu H."/>
        </authorList>
    </citation>
    <scope>NUCLEOTIDE SEQUENCE [LARGE SCALE GENOMIC DNA]</scope>
    <source>
        <strain evidence="3">Sdau11-99</strain>
    </source>
</reference>
<evidence type="ECO:0000313" key="4">
    <source>
        <dbReference type="Proteomes" id="UP000572817"/>
    </source>
</evidence>
<comment type="caution">
    <text evidence="3">The sequence shown here is derived from an EMBL/GenBank/DDBJ whole genome shotgun (WGS) entry which is preliminary data.</text>
</comment>